<evidence type="ECO:0000313" key="12">
    <source>
        <dbReference type="Proteomes" id="UP000679352"/>
    </source>
</evidence>
<evidence type="ECO:0000256" key="4">
    <source>
        <dbReference type="ARBA" id="ARBA00022475"/>
    </source>
</evidence>
<evidence type="ECO:0000313" key="11">
    <source>
        <dbReference type="EMBL" id="QWK89157.1"/>
    </source>
</evidence>
<evidence type="ECO:0000256" key="7">
    <source>
        <dbReference type="ARBA" id="ARBA00023065"/>
    </source>
</evidence>
<keyword evidence="3" id="KW-0050">Antiport</keyword>
<keyword evidence="12" id="KW-1185">Reference proteome</keyword>
<feature type="transmembrane region" description="Helical" evidence="10">
    <location>
        <begin position="47"/>
        <end position="70"/>
    </location>
</feature>
<reference evidence="11" key="1">
    <citation type="submission" date="2021-06" db="EMBL/GenBank/DDBJ databases">
        <title>Direct submission.</title>
        <authorList>
            <person name="Lee C.-S."/>
            <person name="Jin L."/>
        </authorList>
    </citation>
    <scope>NUCLEOTIDE SEQUENCE</scope>
    <source>
        <strain evidence="11">Con5</strain>
    </source>
</reference>
<feature type="transmembrane region" description="Helical" evidence="10">
    <location>
        <begin position="133"/>
        <end position="151"/>
    </location>
</feature>
<keyword evidence="2" id="KW-0813">Transport</keyword>
<sequence>MQPLDLGDPALGRLILRAALPAVCGLSINAAHQGVDALFIGQLGAEALAAVSLALPLAGVTAALGVGLGVGCATAIGRRLGAGDQAAAERIASLAMALCMGLAVVLALLLWAGHRALPELLGARGGVIAPAQAYLAVMALSAGLGMVQILCDFTAIGEGNARFSMMTLFLCFGLNIVLDPLLIFGLVLGVPGAALATVLAQLVTLAVYVRYFARGAGRLRLRLHLPLGRAALTELWPVLRIGLPETGALLVATAASLLLYRMAAGLAGAEGLAALGIVLRLLVLATLPIEGFCLGAQAVLAHAAGAGNPARLARAAGIVAAIACGAAVAAMAVALWAAQPLIAAFSADPVVHALAVPALWLLAPAFPAIALRLVAQITLQATERARLAAVLGLAPMGWLLLPLLAVLPAHWGFSGLAASLCLAAFGAGLGAAVILWRLLRPRNEGVFA</sequence>
<dbReference type="InterPro" id="IPR048279">
    <property type="entry name" value="MdtK-like"/>
</dbReference>
<proteinExistence type="predicted"/>
<feature type="transmembrane region" description="Helical" evidence="10">
    <location>
        <begin position="273"/>
        <end position="300"/>
    </location>
</feature>
<feature type="transmembrane region" description="Helical" evidence="10">
    <location>
        <begin position="312"/>
        <end position="338"/>
    </location>
</feature>
<organism evidence="11 12">
    <name type="scientific">Gemmobacter fulvus</name>
    <dbReference type="NCBI Taxonomy" id="2840474"/>
    <lineage>
        <taxon>Bacteria</taxon>
        <taxon>Pseudomonadati</taxon>
        <taxon>Pseudomonadota</taxon>
        <taxon>Alphaproteobacteria</taxon>
        <taxon>Rhodobacterales</taxon>
        <taxon>Paracoccaceae</taxon>
        <taxon>Gemmobacter</taxon>
    </lineage>
</organism>
<evidence type="ECO:0000256" key="9">
    <source>
        <dbReference type="ARBA" id="ARBA00031636"/>
    </source>
</evidence>
<dbReference type="PANTHER" id="PTHR43298:SF2">
    <property type="entry name" value="FMN_FAD EXPORTER YEEO-RELATED"/>
    <property type="match status" value="1"/>
</dbReference>
<keyword evidence="7" id="KW-0406">Ion transport</keyword>
<dbReference type="Proteomes" id="UP000679352">
    <property type="component" value="Chromosome"/>
</dbReference>
<evidence type="ECO:0000256" key="10">
    <source>
        <dbReference type="SAM" id="Phobius"/>
    </source>
</evidence>
<dbReference type="GO" id="GO:0015297">
    <property type="term" value="F:antiporter activity"/>
    <property type="evidence" value="ECO:0007669"/>
    <property type="project" value="UniProtKB-KW"/>
</dbReference>
<dbReference type="NCBIfam" id="TIGR00797">
    <property type="entry name" value="matE"/>
    <property type="match status" value="1"/>
</dbReference>
<dbReference type="Pfam" id="PF01554">
    <property type="entry name" value="MatE"/>
    <property type="match status" value="2"/>
</dbReference>
<keyword evidence="4" id="KW-1003">Cell membrane</keyword>
<dbReference type="RefSeq" id="WP_215505830.1">
    <property type="nucleotide sequence ID" value="NZ_CP076361.1"/>
</dbReference>
<dbReference type="InterPro" id="IPR002528">
    <property type="entry name" value="MATE_fam"/>
</dbReference>
<dbReference type="PIRSF" id="PIRSF006603">
    <property type="entry name" value="DinF"/>
    <property type="match status" value="1"/>
</dbReference>
<feature type="transmembrane region" description="Helical" evidence="10">
    <location>
        <begin position="350"/>
        <end position="375"/>
    </location>
</feature>
<accession>A0A975P4E7</accession>
<feature type="transmembrane region" description="Helical" evidence="10">
    <location>
        <begin position="163"/>
        <end position="187"/>
    </location>
</feature>
<dbReference type="InterPro" id="IPR050222">
    <property type="entry name" value="MATE_MdtK"/>
</dbReference>
<gene>
    <name evidence="11" type="ORF">KM031_09740</name>
</gene>
<evidence type="ECO:0000256" key="5">
    <source>
        <dbReference type="ARBA" id="ARBA00022692"/>
    </source>
</evidence>
<comment type="subcellular location">
    <subcellularLocation>
        <location evidence="1">Cell inner membrane</location>
        <topology evidence="1">Multi-pass membrane protein</topology>
    </subcellularLocation>
</comment>
<keyword evidence="5 10" id="KW-0812">Transmembrane</keyword>
<keyword evidence="6 10" id="KW-1133">Transmembrane helix</keyword>
<name>A0A975P4E7_9RHOB</name>
<feature type="transmembrane region" description="Helical" evidence="10">
    <location>
        <begin position="387"/>
        <end position="411"/>
    </location>
</feature>
<dbReference type="EMBL" id="CP076361">
    <property type="protein sequence ID" value="QWK89157.1"/>
    <property type="molecule type" value="Genomic_DNA"/>
</dbReference>
<feature type="transmembrane region" description="Helical" evidence="10">
    <location>
        <begin position="91"/>
        <end position="113"/>
    </location>
</feature>
<evidence type="ECO:0000256" key="2">
    <source>
        <dbReference type="ARBA" id="ARBA00022448"/>
    </source>
</evidence>
<dbReference type="GO" id="GO:0005886">
    <property type="term" value="C:plasma membrane"/>
    <property type="evidence" value="ECO:0007669"/>
    <property type="project" value="UniProtKB-SubCell"/>
</dbReference>
<dbReference type="KEGG" id="gfu:KM031_09740"/>
<evidence type="ECO:0000256" key="3">
    <source>
        <dbReference type="ARBA" id="ARBA00022449"/>
    </source>
</evidence>
<protein>
    <recommendedName>
        <fullName evidence="9">Multidrug-efflux transporter</fullName>
    </recommendedName>
</protein>
<evidence type="ECO:0000256" key="6">
    <source>
        <dbReference type="ARBA" id="ARBA00022989"/>
    </source>
</evidence>
<keyword evidence="8 10" id="KW-0472">Membrane</keyword>
<evidence type="ECO:0000256" key="1">
    <source>
        <dbReference type="ARBA" id="ARBA00004429"/>
    </source>
</evidence>
<dbReference type="GO" id="GO:0042910">
    <property type="term" value="F:xenobiotic transmembrane transporter activity"/>
    <property type="evidence" value="ECO:0007669"/>
    <property type="project" value="InterPro"/>
</dbReference>
<feature type="transmembrane region" description="Helical" evidence="10">
    <location>
        <begin position="193"/>
        <end position="213"/>
    </location>
</feature>
<evidence type="ECO:0000256" key="8">
    <source>
        <dbReference type="ARBA" id="ARBA00023136"/>
    </source>
</evidence>
<dbReference type="GO" id="GO:0006811">
    <property type="term" value="P:monoatomic ion transport"/>
    <property type="evidence" value="ECO:0007669"/>
    <property type="project" value="UniProtKB-KW"/>
</dbReference>
<feature type="transmembrane region" description="Helical" evidence="10">
    <location>
        <begin position="417"/>
        <end position="439"/>
    </location>
</feature>
<dbReference type="PANTHER" id="PTHR43298">
    <property type="entry name" value="MULTIDRUG RESISTANCE PROTEIN NORM-RELATED"/>
    <property type="match status" value="1"/>
</dbReference>
<dbReference type="AlphaFoldDB" id="A0A975P4E7"/>